<keyword evidence="1" id="KW-1133">Transmembrane helix</keyword>
<proteinExistence type="predicted"/>
<sequence>MAGCDTEHDGAGDNDAAVGRVLGWVFGGAGAFGLAAFLEAAGLAGLVGGALAVAFAAILIAALAGAVVGFFVGWAVNWFDRLHVQDPSTITMSGCILCAGKNSGVPPFHDNDWTFNLGGSMLALLSPIIAGLDVQEIRTRDAPGAGPAETTVDPATKQPCLHCEIGSHIGDYAAVGGAAGSVAGAVAGAAIGAAICVALGLATFGIGAALCLLAVAIAILVGAAVGGVAGTAVGGVIGWIADELSDFDEQGEAITKGCIMTLTGRWVTDSSHQHNEIHDIASVQLIECNDCQDDKTGSASSGLIAAVGIGRHPTGRDP</sequence>
<organism evidence="2 3">
    <name type="scientific">Hoeflea marina</name>
    <dbReference type="NCBI Taxonomy" id="274592"/>
    <lineage>
        <taxon>Bacteria</taxon>
        <taxon>Pseudomonadati</taxon>
        <taxon>Pseudomonadota</taxon>
        <taxon>Alphaproteobacteria</taxon>
        <taxon>Hyphomicrobiales</taxon>
        <taxon>Rhizobiaceae</taxon>
        <taxon>Hoeflea</taxon>
    </lineage>
</organism>
<feature type="transmembrane region" description="Helical" evidence="1">
    <location>
        <begin position="21"/>
        <end position="38"/>
    </location>
</feature>
<gene>
    <name evidence="2" type="ORF">DFR52_101642</name>
</gene>
<dbReference type="RefSeq" id="WP_110030446.1">
    <property type="nucleotide sequence ID" value="NZ_QGTR01000001.1"/>
</dbReference>
<feature type="transmembrane region" description="Helical" evidence="1">
    <location>
        <begin position="182"/>
        <end position="206"/>
    </location>
</feature>
<keyword evidence="1" id="KW-0472">Membrane</keyword>
<evidence type="ECO:0000256" key="1">
    <source>
        <dbReference type="SAM" id="Phobius"/>
    </source>
</evidence>
<dbReference type="AlphaFoldDB" id="A0A317PR41"/>
<keyword evidence="1" id="KW-0812">Transmembrane</keyword>
<feature type="transmembrane region" description="Helical" evidence="1">
    <location>
        <begin position="212"/>
        <end position="240"/>
    </location>
</feature>
<protein>
    <submittedName>
        <fullName evidence="2">Uncharacterized protein</fullName>
    </submittedName>
</protein>
<dbReference type="EMBL" id="QGTR01000001">
    <property type="protein sequence ID" value="PWW03953.1"/>
    <property type="molecule type" value="Genomic_DNA"/>
</dbReference>
<feature type="transmembrane region" description="Helical" evidence="1">
    <location>
        <begin position="50"/>
        <end position="76"/>
    </location>
</feature>
<keyword evidence="3" id="KW-1185">Reference proteome</keyword>
<evidence type="ECO:0000313" key="3">
    <source>
        <dbReference type="Proteomes" id="UP000246352"/>
    </source>
</evidence>
<evidence type="ECO:0000313" key="2">
    <source>
        <dbReference type="EMBL" id="PWW03953.1"/>
    </source>
</evidence>
<accession>A0A317PR41</accession>
<name>A0A317PR41_9HYPH</name>
<dbReference type="Proteomes" id="UP000246352">
    <property type="component" value="Unassembled WGS sequence"/>
</dbReference>
<reference evidence="2 3" key="1">
    <citation type="submission" date="2018-05" db="EMBL/GenBank/DDBJ databases">
        <title>Genomic Encyclopedia of Type Strains, Phase IV (KMG-IV): sequencing the most valuable type-strain genomes for metagenomic binning, comparative biology and taxonomic classification.</title>
        <authorList>
            <person name="Goeker M."/>
        </authorList>
    </citation>
    <scope>NUCLEOTIDE SEQUENCE [LARGE SCALE GENOMIC DNA]</scope>
    <source>
        <strain evidence="2 3">DSM 16791</strain>
    </source>
</reference>
<comment type="caution">
    <text evidence="2">The sequence shown here is derived from an EMBL/GenBank/DDBJ whole genome shotgun (WGS) entry which is preliminary data.</text>
</comment>